<dbReference type="NCBIfam" id="TIGR02227">
    <property type="entry name" value="sigpep_I_bact"/>
    <property type="match status" value="1"/>
</dbReference>
<evidence type="ECO:0000256" key="7">
    <source>
        <dbReference type="RuleBase" id="RU362042"/>
    </source>
</evidence>
<comment type="similarity">
    <text evidence="2 7">Belongs to the peptidase S26 family.</text>
</comment>
<dbReference type="RefSeq" id="WP_068308742.1">
    <property type="nucleotide sequence ID" value="NZ_FNAK01000001.1"/>
</dbReference>
<protein>
    <recommendedName>
        <fullName evidence="4 7">Signal peptidase I</fullName>
        <ecNumber evidence="3 7">3.4.21.89</ecNumber>
    </recommendedName>
</protein>
<dbReference type="Pfam" id="PF10502">
    <property type="entry name" value="Peptidase_S26"/>
    <property type="match status" value="1"/>
</dbReference>
<dbReference type="InterPro" id="IPR019757">
    <property type="entry name" value="Pept_S26A_signal_pept_1_Lys-AS"/>
</dbReference>
<dbReference type="InterPro" id="IPR019533">
    <property type="entry name" value="Peptidase_S26"/>
</dbReference>
<dbReference type="OrthoDB" id="9815782at2"/>
<dbReference type="EC" id="3.4.21.89" evidence="3 7"/>
<dbReference type="AlphaFoldDB" id="A0A1G6TL34"/>
<dbReference type="InterPro" id="IPR019758">
    <property type="entry name" value="Pept_S26A_signal_pept_1_CS"/>
</dbReference>
<keyword evidence="5 7" id="KW-0378">Hydrolase</keyword>
<feature type="active site" evidence="6">
    <location>
        <position position="33"/>
    </location>
</feature>
<evidence type="ECO:0000313" key="10">
    <source>
        <dbReference type="Proteomes" id="UP000183685"/>
    </source>
</evidence>
<comment type="catalytic activity">
    <reaction evidence="1 7">
        <text>Cleavage of hydrophobic, N-terminal signal or leader sequences from secreted and periplasmic proteins.</text>
        <dbReference type="EC" id="3.4.21.89"/>
    </reaction>
</comment>
<evidence type="ECO:0000256" key="3">
    <source>
        <dbReference type="ARBA" id="ARBA00013208"/>
    </source>
</evidence>
<reference evidence="9 10" key="1">
    <citation type="submission" date="2016-10" db="EMBL/GenBank/DDBJ databases">
        <authorList>
            <person name="de Groot N.N."/>
        </authorList>
    </citation>
    <scope>NUCLEOTIDE SEQUENCE [LARGE SCALE GENOMIC DNA]</scope>
    <source>
        <strain evidence="9 10">CGMCC 1.9109</strain>
    </source>
</reference>
<dbReference type="InterPro" id="IPR036286">
    <property type="entry name" value="LexA/Signal_pep-like_sf"/>
</dbReference>
<evidence type="ECO:0000256" key="2">
    <source>
        <dbReference type="ARBA" id="ARBA00009370"/>
    </source>
</evidence>
<accession>A0A1G6TL34</accession>
<sequence length="221" mass="24609">MKKNWLAIAGGILFVGVVAYLYSFSHFHVPAGSMVPTLQVGDRFLSKKHIDPGDIDHGDIVVFIAPHKGSFTFVKRVIGLPGDTVQIKRGRLFINGTIAPRAFVQDLAYTDYQGTARRVKEYEETLPNGRVHRIYERHDNGPAMQDNTKLFVVPEGQYFMLGDNRDASADSRYMYDLGFIKGEWIVGKAFMTTFSLYACHEDNGPECPGGSADSRSLIGLN</sequence>
<gene>
    <name evidence="9" type="ORF">SAMN04488071_0269</name>
</gene>
<evidence type="ECO:0000256" key="4">
    <source>
        <dbReference type="ARBA" id="ARBA00019232"/>
    </source>
</evidence>
<dbReference type="SUPFAM" id="SSF51306">
    <property type="entry name" value="LexA/Signal peptidase"/>
    <property type="match status" value="1"/>
</dbReference>
<dbReference type="EMBL" id="FNAK01000001">
    <property type="protein sequence ID" value="SDD29584.1"/>
    <property type="molecule type" value="Genomic_DNA"/>
</dbReference>
<dbReference type="CDD" id="cd06530">
    <property type="entry name" value="S26_SPase_I"/>
    <property type="match status" value="1"/>
</dbReference>
<comment type="subcellular location">
    <subcellularLocation>
        <location evidence="7">Membrane</location>
        <topology evidence="7">Single-pass type II membrane protein</topology>
    </subcellularLocation>
</comment>
<evidence type="ECO:0000313" key="9">
    <source>
        <dbReference type="EMBL" id="SDD29584.1"/>
    </source>
</evidence>
<organism evidence="9 10">
    <name type="scientific">Kordiimonas lacus</name>
    <dbReference type="NCBI Taxonomy" id="637679"/>
    <lineage>
        <taxon>Bacteria</taxon>
        <taxon>Pseudomonadati</taxon>
        <taxon>Pseudomonadota</taxon>
        <taxon>Alphaproteobacteria</taxon>
        <taxon>Kordiimonadales</taxon>
        <taxon>Kordiimonadaceae</taxon>
        <taxon>Kordiimonas</taxon>
    </lineage>
</organism>
<dbReference type="PANTHER" id="PTHR43390">
    <property type="entry name" value="SIGNAL PEPTIDASE I"/>
    <property type="match status" value="1"/>
</dbReference>
<dbReference type="STRING" id="637679.GCA_001550055_00620"/>
<dbReference type="GO" id="GO:0016020">
    <property type="term" value="C:membrane"/>
    <property type="evidence" value="ECO:0007669"/>
    <property type="project" value="UniProtKB-SubCell"/>
</dbReference>
<evidence type="ECO:0000256" key="5">
    <source>
        <dbReference type="ARBA" id="ARBA00022801"/>
    </source>
</evidence>
<proteinExistence type="inferred from homology"/>
<name>A0A1G6TL34_9PROT</name>
<evidence type="ECO:0000256" key="6">
    <source>
        <dbReference type="PIRSR" id="PIRSR600223-1"/>
    </source>
</evidence>
<dbReference type="GO" id="GO:0006465">
    <property type="term" value="P:signal peptide processing"/>
    <property type="evidence" value="ECO:0007669"/>
    <property type="project" value="InterPro"/>
</dbReference>
<keyword evidence="7" id="KW-0645">Protease</keyword>
<dbReference type="Gene3D" id="2.10.109.10">
    <property type="entry name" value="Umud Fragment, subunit A"/>
    <property type="match status" value="1"/>
</dbReference>
<evidence type="ECO:0000256" key="1">
    <source>
        <dbReference type="ARBA" id="ARBA00000677"/>
    </source>
</evidence>
<feature type="active site" evidence="6">
    <location>
        <position position="75"/>
    </location>
</feature>
<dbReference type="PRINTS" id="PR00727">
    <property type="entry name" value="LEADERPTASE"/>
</dbReference>
<dbReference type="Proteomes" id="UP000183685">
    <property type="component" value="Unassembled WGS sequence"/>
</dbReference>
<keyword evidence="10" id="KW-1185">Reference proteome</keyword>
<dbReference type="PROSITE" id="PS00760">
    <property type="entry name" value="SPASE_I_2"/>
    <property type="match status" value="1"/>
</dbReference>
<evidence type="ECO:0000259" key="8">
    <source>
        <dbReference type="Pfam" id="PF10502"/>
    </source>
</evidence>
<dbReference type="PANTHER" id="PTHR43390:SF1">
    <property type="entry name" value="CHLOROPLAST PROCESSING PEPTIDASE"/>
    <property type="match status" value="1"/>
</dbReference>
<dbReference type="GO" id="GO:0004252">
    <property type="term" value="F:serine-type endopeptidase activity"/>
    <property type="evidence" value="ECO:0007669"/>
    <property type="project" value="InterPro"/>
</dbReference>
<dbReference type="PROSITE" id="PS00761">
    <property type="entry name" value="SPASE_I_3"/>
    <property type="match status" value="1"/>
</dbReference>
<dbReference type="GO" id="GO:0009003">
    <property type="term" value="F:signal peptidase activity"/>
    <property type="evidence" value="ECO:0007669"/>
    <property type="project" value="UniProtKB-EC"/>
</dbReference>
<feature type="domain" description="Peptidase S26" evidence="8">
    <location>
        <begin position="4"/>
        <end position="192"/>
    </location>
</feature>
<dbReference type="InterPro" id="IPR000223">
    <property type="entry name" value="Pept_S26A_signal_pept_1"/>
</dbReference>